<dbReference type="Gene3D" id="2.40.128.20">
    <property type="match status" value="1"/>
</dbReference>
<comment type="caution">
    <text evidence="4">The sequence shown here is derived from an EMBL/GenBank/DDBJ whole genome shotgun (WGS) entry which is preliminary data.</text>
</comment>
<dbReference type="InterPro" id="IPR012674">
    <property type="entry name" value="Calycin"/>
</dbReference>
<proteinExistence type="inferred from homology"/>
<feature type="domain" description="Lipocalin/cytosolic fatty-acid binding" evidence="3">
    <location>
        <begin position="9"/>
        <end position="137"/>
    </location>
</feature>
<dbReference type="CDD" id="cd00742">
    <property type="entry name" value="FABP"/>
    <property type="match status" value="1"/>
</dbReference>
<dbReference type="EMBL" id="JBJKFK010002718">
    <property type="protein sequence ID" value="KAL3310693.1"/>
    <property type="molecule type" value="Genomic_DNA"/>
</dbReference>
<dbReference type="FunFam" id="2.40.128.20:FF:000001">
    <property type="entry name" value="Fatty acid-binding protein, adipocyte"/>
    <property type="match status" value="1"/>
</dbReference>
<accession>A0ABD2PUE3</accession>
<dbReference type="InterPro" id="IPR000566">
    <property type="entry name" value="Lipocln_cytosolic_FA-bd_dom"/>
</dbReference>
<evidence type="ECO:0000313" key="4">
    <source>
        <dbReference type="EMBL" id="KAL3310693.1"/>
    </source>
</evidence>
<dbReference type="InterPro" id="IPR031259">
    <property type="entry name" value="ILBP"/>
</dbReference>
<sequence>MTLDSNWIGSWKLTSSENFDELMQAYGVNAVTRKAACVLSPVLTISDEGEGKYKIKSESTLKTTSFTFKLNEEFEESTPDDATVKTSIKKESEQKLIQIQQASGSRPETKITREIADNTLTINYETGTVVCKRVYTKK</sequence>
<keyword evidence="5" id="KW-1185">Reference proteome</keyword>
<name>A0ABD2PUE3_9PLAT</name>
<gene>
    <name evidence="4" type="primary">PMP2_1</name>
    <name evidence="4" type="ORF">Ciccas_010736</name>
</gene>
<evidence type="ECO:0000256" key="2">
    <source>
        <dbReference type="ARBA" id="ARBA00023121"/>
    </source>
</evidence>
<dbReference type="Pfam" id="PF00061">
    <property type="entry name" value="Lipocalin"/>
    <property type="match status" value="1"/>
</dbReference>
<dbReference type="GO" id="GO:0008289">
    <property type="term" value="F:lipid binding"/>
    <property type="evidence" value="ECO:0007669"/>
    <property type="project" value="UniProtKB-KW"/>
</dbReference>
<dbReference type="PRINTS" id="PR00178">
    <property type="entry name" value="FATTYACIDBP"/>
</dbReference>
<comment type="similarity">
    <text evidence="1">Belongs to the calycin superfamily. Fatty-acid binding protein (FABP) family.</text>
</comment>
<reference evidence="4 5" key="1">
    <citation type="submission" date="2024-11" db="EMBL/GenBank/DDBJ databases">
        <title>Adaptive evolution of stress response genes in parasites aligns with host niche diversity.</title>
        <authorList>
            <person name="Hahn C."/>
            <person name="Resl P."/>
        </authorList>
    </citation>
    <scope>NUCLEOTIDE SEQUENCE [LARGE SCALE GENOMIC DNA]</scope>
    <source>
        <strain evidence="4">EGGRZ-B1_66</strain>
        <tissue evidence="4">Body</tissue>
    </source>
</reference>
<dbReference type="AlphaFoldDB" id="A0ABD2PUE3"/>
<keyword evidence="2" id="KW-0446">Lipid-binding</keyword>
<organism evidence="4 5">
    <name type="scientific">Cichlidogyrus casuarinus</name>
    <dbReference type="NCBI Taxonomy" id="1844966"/>
    <lineage>
        <taxon>Eukaryota</taxon>
        <taxon>Metazoa</taxon>
        <taxon>Spiralia</taxon>
        <taxon>Lophotrochozoa</taxon>
        <taxon>Platyhelminthes</taxon>
        <taxon>Monogenea</taxon>
        <taxon>Monopisthocotylea</taxon>
        <taxon>Dactylogyridea</taxon>
        <taxon>Ancyrocephalidae</taxon>
        <taxon>Cichlidogyrus</taxon>
    </lineage>
</organism>
<dbReference type="Proteomes" id="UP001626550">
    <property type="component" value="Unassembled WGS sequence"/>
</dbReference>
<dbReference type="InterPro" id="IPR000463">
    <property type="entry name" value="Fatty_acid-bd"/>
</dbReference>
<dbReference type="SUPFAM" id="SSF50814">
    <property type="entry name" value="Lipocalins"/>
    <property type="match status" value="1"/>
</dbReference>
<evidence type="ECO:0000259" key="3">
    <source>
        <dbReference type="Pfam" id="PF00061"/>
    </source>
</evidence>
<protein>
    <submittedName>
        <fullName evidence="4">Plasma membrane ATPase proteolipid 2</fullName>
    </submittedName>
</protein>
<dbReference type="PANTHER" id="PTHR11955">
    <property type="entry name" value="FATTY ACID BINDING PROTEIN"/>
    <property type="match status" value="1"/>
</dbReference>
<evidence type="ECO:0000256" key="1">
    <source>
        <dbReference type="ARBA" id="ARBA00008390"/>
    </source>
</evidence>
<evidence type="ECO:0000313" key="5">
    <source>
        <dbReference type="Proteomes" id="UP001626550"/>
    </source>
</evidence>